<evidence type="ECO:0000259" key="7">
    <source>
        <dbReference type="PROSITE" id="PS51918"/>
    </source>
</evidence>
<dbReference type="InterPro" id="IPR006158">
    <property type="entry name" value="Cobalamin-bd"/>
</dbReference>
<evidence type="ECO:0000256" key="5">
    <source>
        <dbReference type="ARBA" id="ARBA00023014"/>
    </source>
</evidence>
<protein>
    <submittedName>
        <fullName evidence="8">Radical SAM protein</fullName>
    </submittedName>
</protein>
<organism evidence="8 9">
    <name type="scientific">Uliginosibacterium flavum</name>
    <dbReference type="NCBI Taxonomy" id="1396831"/>
    <lineage>
        <taxon>Bacteria</taxon>
        <taxon>Pseudomonadati</taxon>
        <taxon>Pseudomonadota</taxon>
        <taxon>Betaproteobacteria</taxon>
        <taxon>Rhodocyclales</taxon>
        <taxon>Zoogloeaceae</taxon>
        <taxon>Uliginosibacterium</taxon>
    </lineage>
</organism>
<dbReference type="PROSITE" id="PS51332">
    <property type="entry name" value="B12_BINDING"/>
    <property type="match status" value="1"/>
</dbReference>
<reference evidence="8 9" key="1">
    <citation type="submission" date="2024-07" db="EMBL/GenBank/DDBJ databases">
        <title>Uliginosibacterium flavum JJ3220;KACC:17644.</title>
        <authorList>
            <person name="Kim M.K."/>
        </authorList>
    </citation>
    <scope>NUCLEOTIDE SEQUENCE [LARGE SCALE GENOMIC DNA]</scope>
    <source>
        <strain evidence="8 9">KACC:17644</strain>
    </source>
</reference>
<dbReference type="Gene3D" id="3.40.50.280">
    <property type="entry name" value="Cobalamin-binding domain"/>
    <property type="match status" value="1"/>
</dbReference>
<name>A0ABV2TH34_9RHOO</name>
<accession>A0ABV2TH34</accession>
<dbReference type="CDD" id="cd01335">
    <property type="entry name" value="Radical_SAM"/>
    <property type="match status" value="1"/>
</dbReference>
<dbReference type="PANTHER" id="PTHR43409:SF16">
    <property type="entry name" value="SLR0320 PROTEIN"/>
    <property type="match status" value="1"/>
</dbReference>
<feature type="domain" description="Radical SAM core" evidence="7">
    <location>
        <begin position="181"/>
        <end position="417"/>
    </location>
</feature>
<evidence type="ECO:0000256" key="4">
    <source>
        <dbReference type="ARBA" id="ARBA00023004"/>
    </source>
</evidence>
<comment type="caution">
    <text evidence="8">The sequence shown here is derived from an EMBL/GenBank/DDBJ whole genome shotgun (WGS) entry which is preliminary data.</text>
</comment>
<dbReference type="Pfam" id="PF02310">
    <property type="entry name" value="B12-binding"/>
    <property type="match status" value="1"/>
</dbReference>
<dbReference type="SFLD" id="SFLDS00029">
    <property type="entry name" value="Radical_SAM"/>
    <property type="match status" value="1"/>
</dbReference>
<dbReference type="InterPro" id="IPR007197">
    <property type="entry name" value="rSAM"/>
</dbReference>
<keyword evidence="3" id="KW-0479">Metal-binding</keyword>
<proteinExistence type="predicted"/>
<evidence type="ECO:0000256" key="3">
    <source>
        <dbReference type="ARBA" id="ARBA00022723"/>
    </source>
</evidence>
<dbReference type="SUPFAM" id="SSF102114">
    <property type="entry name" value="Radical SAM enzymes"/>
    <property type="match status" value="1"/>
</dbReference>
<evidence type="ECO:0000313" key="9">
    <source>
        <dbReference type="Proteomes" id="UP001549691"/>
    </source>
</evidence>
<dbReference type="PROSITE" id="PS51918">
    <property type="entry name" value="RADICAL_SAM"/>
    <property type="match status" value="1"/>
</dbReference>
<dbReference type="EMBL" id="JBEWZI010000003">
    <property type="protein sequence ID" value="MET7013214.1"/>
    <property type="molecule type" value="Genomic_DNA"/>
</dbReference>
<dbReference type="Proteomes" id="UP001549691">
    <property type="component" value="Unassembled WGS sequence"/>
</dbReference>
<dbReference type="RefSeq" id="WP_354599678.1">
    <property type="nucleotide sequence ID" value="NZ_JBEWZI010000003.1"/>
</dbReference>
<keyword evidence="4" id="KW-0408">Iron</keyword>
<evidence type="ECO:0000256" key="1">
    <source>
        <dbReference type="ARBA" id="ARBA00001966"/>
    </source>
</evidence>
<dbReference type="InterPro" id="IPR058240">
    <property type="entry name" value="rSAM_sf"/>
</dbReference>
<sequence length="448" mass="50069">MKRHIVLIALPFSSDEYVPTPLGHASLLAALQCGHEVEIHQIVCAVCEGMPFPREKIVHQIIELAAQLSFEQIDVAIGAFVWNDEQTKVLLTALRGAGFNGRIILGGPQISYAGEGLEAIYPEADVFIRGQAESALCDLARQAGSPEIHGVHYAGTDDRCEQAECNSHSLPSPWLNGLIPFGTQSSIRWETQRGCRFHCSFCQHKQPDFRMPIAALAESRIDQEIALFCSKGVKRISVLDPIFNGNLVHAKRVLELLIRHGYKGELSLQCRAEMVDDEFLQMAEELEACLEFGLQSIHKREYMAIGRPNNMQKVESVLRNVQVRGIKHEVSLIYGLPEQTLESFKQSVDWCLGIGVPVIKAFPLLLLRGTELDRTRANWLLSVRDGLLPVVNSSSSFSIQEWEKMDRIANALSDSERVLSKKSNDLDFFMSNQLTNDSLSMFRALGRV</sequence>
<dbReference type="SFLD" id="SFLDG01082">
    <property type="entry name" value="B12-binding_domain_containing"/>
    <property type="match status" value="1"/>
</dbReference>
<keyword evidence="5" id="KW-0411">Iron-sulfur</keyword>
<gene>
    <name evidence="8" type="ORF">ABXR19_03370</name>
</gene>
<keyword evidence="9" id="KW-1185">Reference proteome</keyword>
<dbReference type="InterPro" id="IPR051198">
    <property type="entry name" value="BchE-like"/>
</dbReference>
<dbReference type="Gene3D" id="3.80.30.20">
    <property type="entry name" value="tm_1862 like domain"/>
    <property type="match status" value="1"/>
</dbReference>
<dbReference type="PANTHER" id="PTHR43409">
    <property type="entry name" value="ANAEROBIC MAGNESIUM-PROTOPORPHYRIN IX MONOMETHYL ESTER CYCLASE-RELATED"/>
    <property type="match status" value="1"/>
</dbReference>
<comment type="cofactor">
    <cofactor evidence="1">
        <name>[4Fe-4S] cluster</name>
        <dbReference type="ChEBI" id="CHEBI:49883"/>
    </cofactor>
</comment>
<dbReference type="Pfam" id="PF04055">
    <property type="entry name" value="Radical_SAM"/>
    <property type="match status" value="1"/>
</dbReference>
<feature type="domain" description="B12-binding" evidence="6">
    <location>
        <begin position="3"/>
        <end position="150"/>
    </location>
</feature>
<evidence type="ECO:0000313" key="8">
    <source>
        <dbReference type="EMBL" id="MET7013214.1"/>
    </source>
</evidence>
<evidence type="ECO:0000256" key="2">
    <source>
        <dbReference type="ARBA" id="ARBA00022691"/>
    </source>
</evidence>
<dbReference type="InterPro" id="IPR023404">
    <property type="entry name" value="rSAM_horseshoe"/>
</dbReference>
<evidence type="ECO:0000259" key="6">
    <source>
        <dbReference type="PROSITE" id="PS51332"/>
    </source>
</evidence>
<keyword evidence="2" id="KW-0949">S-adenosyl-L-methionine</keyword>
<dbReference type="SMART" id="SM00729">
    <property type="entry name" value="Elp3"/>
    <property type="match status" value="1"/>
</dbReference>
<dbReference type="InterPro" id="IPR006638">
    <property type="entry name" value="Elp3/MiaA/NifB-like_rSAM"/>
</dbReference>